<protein>
    <submittedName>
        <fullName evidence="1">Uncharacterized protein</fullName>
    </submittedName>
</protein>
<feature type="non-terminal residue" evidence="1">
    <location>
        <position position="1"/>
    </location>
</feature>
<reference evidence="1" key="1">
    <citation type="journal article" date="2020" name="Fungal Divers.">
        <title>Resolving the Mortierellaceae phylogeny through synthesis of multi-gene phylogenetics and phylogenomics.</title>
        <authorList>
            <person name="Vandepol N."/>
            <person name="Liber J."/>
            <person name="Desiro A."/>
            <person name="Na H."/>
            <person name="Kennedy M."/>
            <person name="Barry K."/>
            <person name="Grigoriev I.V."/>
            <person name="Miller A.N."/>
            <person name="O'Donnell K."/>
            <person name="Stajich J.E."/>
            <person name="Bonito G."/>
        </authorList>
    </citation>
    <scope>NUCLEOTIDE SEQUENCE</scope>
    <source>
        <strain evidence="1">NVP60</strain>
    </source>
</reference>
<comment type="caution">
    <text evidence="1">The sequence shown here is derived from an EMBL/GenBank/DDBJ whole genome shotgun (WGS) entry which is preliminary data.</text>
</comment>
<accession>A0A9P6UEH5</accession>
<dbReference type="Proteomes" id="UP000823405">
    <property type="component" value="Unassembled WGS sequence"/>
</dbReference>
<name>A0A9P6UEH5_9FUNG</name>
<sequence>LSAGTLCSDISHLAKTNPGNPETWTLENFLSQLSPTFQEPSLKSTFVVKHPFGSGETFAASGSDTSGETKELYGIQFLCMDGVACSQDFLLHLAGCLPFPTHCLLGDSAEVNIYDNFGEKLARQYPQLNSIGISHLDIMDDEHIARLICALPRLQSSALLRLGSETGVWTTL</sequence>
<dbReference type="OrthoDB" id="2095648at2759"/>
<gene>
    <name evidence="1" type="ORF">BGZ97_006719</name>
</gene>
<keyword evidence="2" id="KW-1185">Reference proteome</keyword>
<evidence type="ECO:0000313" key="2">
    <source>
        <dbReference type="Proteomes" id="UP000823405"/>
    </source>
</evidence>
<dbReference type="AlphaFoldDB" id="A0A9P6UEH5"/>
<proteinExistence type="predicted"/>
<evidence type="ECO:0000313" key="1">
    <source>
        <dbReference type="EMBL" id="KAG0288599.1"/>
    </source>
</evidence>
<dbReference type="EMBL" id="JAAAIN010002988">
    <property type="protein sequence ID" value="KAG0288599.1"/>
    <property type="molecule type" value="Genomic_DNA"/>
</dbReference>
<organism evidence="1 2">
    <name type="scientific">Linnemannia gamsii</name>
    <dbReference type="NCBI Taxonomy" id="64522"/>
    <lineage>
        <taxon>Eukaryota</taxon>
        <taxon>Fungi</taxon>
        <taxon>Fungi incertae sedis</taxon>
        <taxon>Mucoromycota</taxon>
        <taxon>Mortierellomycotina</taxon>
        <taxon>Mortierellomycetes</taxon>
        <taxon>Mortierellales</taxon>
        <taxon>Mortierellaceae</taxon>
        <taxon>Linnemannia</taxon>
    </lineage>
</organism>